<keyword evidence="7" id="KW-1185">Reference proteome</keyword>
<feature type="domain" description="CBM6" evidence="5">
    <location>
        <begin position="921"/>
        <end position="1055"/>
    </location>
</feature>
<dbReference type="PROSITE" id="PS51175">
    <property type="entry name" value="CBM6"/>
    <property type="match status" value="1"/>
</dbReference>
<evidence type="ECO:0000256" key="1">
    <source>
        <dbReference type="ARBA" id="ARBA00022729"/>
    </source>
</evidence>
<dbReference type="SMART" id="SM00606">
    <property type="entry name" value="CBD_IV"/>
    <property type="match status" value="1"/>
</dbReference>
<dbReference type="Pfam" id="PF18911">
    <property type="entry name" value="PKD_4"/>
    <property type="match status" value="1"/>
</dbReference>
<dbReference type="InterPro" id="IPR012938">
    <property type="entry name" value="Glc/Sorbosone_DH"/>
</dbReference>
<feature type="domain" description="PKD" evidence="4">
    <location>
        <begin position="1094"/>
        <end position="1155"/>
    </location>
</feature>
<feature type="signal peptide" evidence="3">
    <location>
        <begin position="1"/>
        <end position="20"/>
    </location>
</feature>
<dbReference type="SUPFAM" id="SSF50952">
    <property type="entry name" value="Soluble quinoprotein glucose dehydrogenase"/>
    <property type="match status" value="1"/>
</dbReference>
<proteinExistence type="predicted"/>
<sequence>MAGATTLALGLTMGAAAAQAAVPGRLPASVPGALPGAGPVSQHPIEEHDAEPFDALVFSKTAAFRHDSIPAGVAAIEQLGADHGFAVTATEDASVFTDEGLAGYEVVVFLSTTGDVLDAAQQAAFERYVQGGGGYAGIHAASDTEYDWPWYGELVGAYFDSHPQNQDATVKVEDGVHGSTAHLPQRWERFDEWYNFRSDPRDTVHVLASLDETTYDAGGGAMGAEHPTAWCQVYDGGRSWYTGGGHTAESYTEPEFLDHLLGGIMTAAGAVDSDCSATQSASYEMVPLDEGTQNPMMLAVADDGTVFYVERDGRVRVVDPASQTTSTAMTLDVTLANEDGLTGIVLDPAFAENGWVYLYWSPADVGADGPHNRVSRFVYDAASGTIDPASEVAVLKVETQRDRCCHAGGDMQFDSAGNLVVVTGDNTDPFESGGYAPIDERAGREHFDSQRTAANSDDLRGKVLRIHPEPDGTYTIPDGNMFAPGTADTRPEIFAMGFRNPFRIAIDPATDNVLVADYGPDAGSADPARGPAGTVEWNVVSEPGFYGWPYCTGANNAYVDYDFATGRSGEPFDCAGGVVNDSPNNTGVTQLPPAIGAEVWYGYAGNPAFPEIGGGGAPMGGPVYSYDPDLASDRQWPEYWDGKALVGEWNQGRVYSFQLAGDVRDDLVDINRVLPGLLDPSAGFDRPMDMEFGPDGALYVVDWGSGFGGDNDSSGVYRVDYVEGDPAPIAKASADVTDGPAPLSVQFSSEGTRHPDGEPLELAWTFGDGSAPSAEANPSHTYAENGGYTAQLVATAPDGQTGVANVEVVVGNTAPEVEITFPDDGGTFDWGDQIAYEITVTDPDGEVECADVHMRTFLGHEAHGHPIEDLTGCSGVVQTARDEGHGIEARLFWILEAAYTDDGGEVGIPLTTTHQQILQPKLLQSEFFTDTGRLPGSTSSGDAGVQTEQTGDSAGGGMNVGFVEPDDWWAHDRLSLAGVEEVGLRAASGAGGGTVSLRWGAPDGPEIGQLEVPDTGDWQSYVDVSTPLTDAPEGTGTLYFVLLDGGINSNWTAFAGRGAAANSRPTVDSLDVGPLAGLAPLEVTASVAATDPEGHAITYAWDDGLGGGFVDGTDTFAVTYDEPGEYRLQVRATDELGAYTTQAVTVTVTAETTPPPVCLSGRSDGFDGTDLDPDRWTVLDRDQQLRVADGHLTVPATPADFYGTDNTTVPNLVLQDLPDGPFTATARLTIEADAQYQQAGLLIYDGPDDYAKMVLQGRSAPADPATRIFQFIREEGGAPNEVAESNTGALGAGYPSTVYVRFTSTDGTDLRASYSHDGATFTEMPQTKSLAGLTDPRIGLMALAGNGTTAPVTDAAFDWFQITPDDTATTTGPDDEFDGDALDACRWSVHREDPAGYRVADGALHIDTTPTDIYSGDNSDVPNIVLQPQPGAQPGDDWTVETRVDGSTFDRQYHQGGLIVYGDDDNYVKLDLVTDNAAGDPLTQRIELRSEVDAVVTNPQPQVGQLTGAVWHLRLTKAGDTFSAAYSADGEEWTPLGEPVTHAGLADARVGLFALGAGTSGANQGTASFDYFRVTSDDGEPLAVTGALDPAEPDGPDGSWLGPVSVSVEATGGPVGEAPVVEVDVDGAGWTAYTTPFEVTDPGRHTVAVRATAGGETVVGETLTFTIAAPARPVTPSVVVTQAACGWAPDGTHDVSGGAIVPADVEGVRYVVRPLTDEGAGPVVDDPADLEPGTYRVAARPAAGYMIEPGEGWRVNAAGIGVLEVTIDEPECPPDDAPAVLVTQPTCDDPTGEIGGVPLDVVRDYRVNHWVDGSKRGKVSDTSALAPGQYLVTASPAKRATLAITGDWRAAPGGKATLVVTITAATCD</sequence>
<organism evidence="6 7">
    <name type="scientific">Isoptericola luteus</name>
    <dbReference type="NCBI Taxonomy" id="2879484"/>
    <lineage>
        <taxon>Bacteria</taxon>
        <taxon>Bacillati</taxon>
        <taxon>Actinomycetota</taxon>
        <taxon>Actinomycetes</taxon>
        <taxon>Micrococcales</taxon>
        <taxon>Promicromonosporaceae</taxon>
        <taxon>Isoptericola</taxon>
    </lineage>
</organism>
<dbReference type="SUPFAM" id="SSF49785">
    <property type="entry name" value="Galactose-binding domain-like"/>
    <property type="match status" value="1"/>
</dbReference>
<gene>
    <name evidence="6" type="ORF">LEP48_17860</name>
</gene>
<dbReference type="Pfam" id="PF17851">
    <property type="entry name" value="GH43_C2"/>
    <property type="match status" value="2"/>
</dbReference>
<dbReference type="Proteomes" id="UP001319870">
    <property type="component" value="Unassembled WGS sequence"/>
</dbReference>
<dbReference type="InterPro" id="IPR006584">
    <property type="entry name" value="Cellulose-bd_IV"/>
</dbReference>
<feature type="compositionally biased region" description="Polar residues" evidence="2">
    <location>
        <begin position="936"/>
        <end position="952"/>
    </location>
</feature>
<dbReference type="InterPro" id="IPR029062">
    <property type="entry name" value="Class_I_gatase-like"/>
</dbReference>
<comment type="caution">
    <text evidence="6">The sequence shown here is derived from an EMBL/GenBank/DDBJ whole genome shotgun (WGS) entry which is preliminary data.</text>
</comment>
<dbReference type="EMBL" id="JAIXCQ010000019">
    <property type="protein sequence ID" value="MCA5895198.1"/>
    <property type="molecule type" value="Genomic_DNA"/>
</dbReference>
<evidence type="ECO:0000259" key="4">
    <source>
        <dbReference type="PROSITE" id="PS50093"/>
    </source>
</evidence>
<dbReference type="Gene3D" id="3.40.50.880">
    <property type="match status" value="1"/>
</dbReference>
<dbReference type="PANTHER" id="PTHR40469:SF2">
    <property type="entry name" value="GALACTOSE-BINDING DOMAIN-LIKE SUPERFAMILY PROTEIN"/>
    <property type="match status" value="1"/>
</dbReference>
<evidence type="ECO:0000256" key="3">
    <source>
        <dbReference type="SAM" id="SignalP"/>
    </source>
</evidence>
<evidence type="ECO:0000313" key="6">
    <source>
        <dbReference type="EMBL" id="MCA5895198.1"/>
    </source>
</evidence>
<dbReference type="InterPro" id="IPR035986">
    <property type="entry name" value="PKD_dom_sf"/>
</dbReference>
<dbReference type="InterPro" id="IPR013783">
    <property type="entry name" value="Ig-like_fold"/>
</dbReference>
<dbReference type="SUPFAM" id="SSF49899">
    <property type="entry name" value="Concanavalin A-like lectins/glucanases"/>
    <property type="match status" value="2"/>
</dbReference>
<keyword evidence="1 3" id="KW-0732">Signal</keyword>
<feature type="chain" id="PRO_5045994610" evidence="3">
    <location>
        <begin position="21"/>
        <end position="1868"/>
    </location>
</feature>
<dbReference type="InterPro" id="IPR011041">
    <property type="entry name" value="Quinoprot_gluc/sorb_DH_b-prop"/>
</dbReference>
<feature type="domain" description="PKD" evidence="4">
    <location>
        <begin position="728"/>
        <end position="810"/>
    </location>
</feature>
<dbReference type="Gene3D" id="2.60.120.260">
    <property type="entry name" value="Galactose-binding domain-like"/>
    <property type="match status" value="1"/>
</dbReference>
<dbReference type="Gene3D" id="2.120.10.30">
    <property type="entry name" value="TolB, C-terminal domain"/>
    <property type="match status" value="1"/>
</dbReference>
<dbReference type="Pfam" id="PF00801">
    <property type="entry name" value="PKD"/>
    <property type="match status" value="1"/>
</dbReference>
<evidence type="ECO:0000259" key="5">
    <source>
        <dbReference type="PROSITE" id="PS51175"/>
    </source>
</evidence>
<dbReference type="CDD" id="cd00146">
    <property type="entry name" value="PKD"/>
    <property type="match status" value="2"/>
</dbReference>
<dbReference type="InterPro" id="IPR000601">
    <property type="entry name" value="PKD_dom"/>
</dbReference>
<dbReference type="Pfam" id="PF06283">
    <property type="entry name" value="ThuA"/>
    <property type="match status" value="1"/>
</dbReference>
<dbReference type="InterPro" id="IPR022409">
    <property type="entry name" value="PKD/Chitinase_dom"/>
</dbReference>
<dbReference type="InterPro" id="IPR011042">
    <property type="entry name" value="6-blade_b-propeller_TolB-like"/>
</dbReference>
<protein>
    <submittedName>
        <fullName evidence="6">ThuA domain-containing protein</fullName>
    </submittedName>
</protein>
<accession>A0ABS7ZJY1</accession>
<dbReference type="Gene3D" id="2.60.40.10">
    <property type="entry name" value="Immunoglobulins"/>
    <property type="match status" value="2"/>
</dbReference>
<feature type="region of interest" description="Disordered" evidence="2">
    <location>
        <begin position="933"/>
        <end position="959"/>
    </location>
</feature>
<dbReference type="Gene3D" id="2.60.120.200">
    <property type="match status" value="2"/>
</dbReference>
<dbReference type="Pfam" id="PF07995">
    <property type="entry name" value="GSDH"/>
    <property type="match status" value="1"/>
</dbReference>
<dbReference type="SMART" id="SM00089">
    <property type="entry name" value="PKD"/>
    <property type="match status" value="2"/>
</dbReference>
<evidence type="ECO:0000256" key="2">
    <source>
        <dbReference type="SAM" id="MobiDB-lite"/>
    </source>
</evidence>
<dbReference type="InterPro" id="IPR041542">
    <property type="entry name" value="GH43_C2"/>
</dbReference>
<reference evidence="6 7" key="1">
    <citation type="submission" date="2021-09" db="EMBL/GenBank/DDBJ databases">
        <title>Isoptericola luteus sp. nov., a novel bacterium isolated from Harbin, the capital city of Heilongjiang province.</title>
        <authorList>
            <person name="Li J."/>
        </authorList>
    </citation>
    <scope>NUCLEOTIDE SEQUENCE [LARGE SCALE GENOMIC DNA]</scope>
    <source>
        <strain evidence="6 7">NEAU-Y5</strain>
    </source>
</reference>
<dbReference type="SUPFAM" id="SSF49299">
    <property type="entry name" value="PKD domain"/>
    <property type="match status" value="2"/>
</dbReference>
<dbReference type="CDD" id="cd04084">
    <property type="entry name" value="CBM6_xylanase-like"/>
    <property type="match status" value="1"/>
</dbReference>
<dbReference type="InterPro" id="IPR029010">
    <property type="entry name" value="ThuA-like"/>
</dbReference>
<dbReference type="SUPFAM" id="SSF52317">
    <property type="entry name" value="Class I glutamine amidotransferase-like"/>
    <property type="match status" value="1"/>
</dbReference>
<dbReference type="InterPro" id="IPR005084">
    <property type="entry name" value="CBM6"/>
</dbReference>
<dbReference type="InterPro" id="IPR008979">
    <property type="entry name" value="Galactose-bd-like_sf"/>
</dbReference>
<name>A0ABS7ZJY1_9MICO</name>
<dbReference type="InterPro" id="IPR013320">
    <property type="entry name" value="ConA-like_dom_sf"/>
</dbReference>
<evidence type="ECO:0000313" key="7">
    <source>
        <dbReference type="Proteomes" id="UP001319870"/>
    </source>
</evidence>
<dbReference type="Pfam" id="PF03422">
    <property type="entry name" value="CBM_6"/>
    <property type="match status" value="1"/>
</dbReference>
<dbReference type="PROSITE" id="PS50093">
    <property type="entry name" value="PKD"/>
    <property type="match status" value="2"/>
</dbReference>
<dbReference type="PANTHER" id="PTHR40469">
    <property type="entry name" value="SECRETED GLYCOSYL HYDROLASE"/>
    <property type="match status" value="1"/>
</dbReference>